<sequence length="267" mass="30127">MDVTTFFSAINAEAAMCHVMISFAYLLTNDHKANRVGTSSILDPQHNRQALFEQLADTPYPSTSWSFEAGQRFARRFPSIRHCGKRPAHSWITVICLAHVSAFVQWLCFEYFPDLARELTKWSMLSCLALDLVWIIAQPLSSFIWDQLERHCVNTMIILCFGTRLLRKWSMCSQSPLVLPTSSWYWLAIADICTSALCEAVSAWTITIWLTLRIFETVQRDQEQQRGVDTSTAILVVLVPLLLSLTGAGTQILVTPTNNDPAPANVN</sequence>
<proteinExistence type="predicted"/>
<feature type="transmembrane region" description="Helical" evidence="1">
    <location>
        <begin position="88"/>
        <end position="107"/>
    </location>
</feature>
<gene>
    <name evidence="2" type="ORF">B0T11DRAFT_300939</name>
</gene>
<reference evidence="2" key="1">
    <citation type="journal article" date="2021" name="Nat. Commun.">
        <title>Genetic determinants of endophytism in the Arabidopsis root mycobiome.</title>
        <authorList>
            <person name="Mesny F."/>
            <person name="Miyauchi S."/>
            <person name="Thiergart T."/>
            <person name="Pickel B."/>
            <person name="Atanasova L."/>
            <person name="Karlsson M."/>
            <person name="Huettel B."/>
            <person name="Barry K.W."/>
            <person name="Haridas S."/>
            <person name="Chen C."/>
            <person name="Bauer D."/>
            <person name="Andreopoulos W."/>
            <person name="Pangilinan J."/>
            <person name="LaButti K."/>
            <person name="Riley R."/>
            <person name="Lipzen A."/>
            <person name="Clum A."/>
            <person name="Drula E."/>
            <person name="Henrissat B."/>
            <person name="Kohler A."/>
            <person name="Grigoriev I.V."/>
            <person name="Martin F.M."/>
            <person name="Hacquard S."/>
        </authorList>
    </citation>
    <scope>NUCLEOTIDE SEQUENCE</scope>
    <source>
        <strain evidence="2">MPI-CAGE-AT-0016</strain>
    </source>
</reference>
<feature type="transmembrane region" description="Helical" evidence="1">
    <location>
        <begin position="6"/>
        <end position="27"/>
    </location>
</feature>
<keyword evidence="3" id="KW-1185">Reference proteome</keyword>
<keyword evidence="1" id="KW-1133">Transmembrane helix</keyword>
<keyword evidence="1" id="KW-0812">Transmembrane</keyword>
<protein>
    <submittedName>
        <fullName evidence="2">Uncharacterized protein</fullName>
    </submittedName>
</protein>
<evidence type="ECO:0000313" key="3">
    <source>
        <dbReference type="Proteomes" id="UP000813385"/>
    </source>
</evidence>
<keyword evidence="1" id="KW-0472">Membrane</keyword>
<feature type="transmembrane region" description="Helical" evidence="1">
    <location>
        <begin position="119"/>
        <end position="136"/>
    </location>
</feature>
<accession>A0A8K0WZV5</accession>
<evidence type="ECO:0000256" key="1">
    <source>
        <dbReference type="SAM" id="Phobius"/>
    </source>
</evidence>
<dbReference type="EMBL" id="JAGPXD010000005">
    <property type="protein sequence ID" value="KAH7353869.1"/>
    <property type="molecule type" value="Genomic_DNA"/>
</dbReference>
<organism evidence="2 3">
    <name type="scientific">Plectosphaerella cucumerina</name>
    <dbReference type="NCBI Taxonomy" id="40658"/>
    <lineage>
        <taxon>Eukaryota</taxon>
        <taxon>Fungi</taxon>
        <taxon>Dikarya</taxon>
        <taxon>Ascomycota</taxon>
        <taxon>Pezizomycotina</taxon>
        <taxon>Sordariomycetes</taxon>
        <taxon>Hypocreomycetidae</taxon>
        <taxon>Glomerellales</taxon>
        <taxon>Plectosphaerellaceae</taxon>
        <taxon>Plectosphaerella</taxon>
    </lineage>
</organism>
<evidence type="ECO:0000313" key="2">
    <source>
        <dbReference type="EMBL" id="KAH7353869.1"/>
    </source>
</evidence>
<dbReference type="Proteomes" id="UP000813385">
    <property type="component" value="Unassembled WGS sequence"/>
</dbReference>
<feature type="transmembrane region" description="Helical" evidence="1">
    <location>
        <begin position="233"/>
        <end position="254"/>
    </location>
</feature>
<dbReference type="AlphaFoldDB" id="A0A8K0WZV5"/>
<name>A0A8K0WZV5_9PEZI</name>
<comment type="caution">
    <text evidence="2">The sequence shown here is derived from an EMBL/GenBank/DDBJ whole genome shotgun (WGS) entry which is preliminary data.</text>
</comment>